<keyword evidence="1" id="KW-0812">Transmembrane</keyword>
<sequence>MRIEDKIINGDSPNVVDNPLFMMKRLIDSLKQNQKSAFVILFVCELISCLFLGALNNILINEEDNPGFGWIIILGGFIIALVIILLLVILVVILLIMLISIIFQKYKLYNLLKKINDSNFKQFCWLFIISITISIVSVITLCLTIVTFIYSLMESFKYQTTSWFFLAIILLSLLISVVDIFESNDLYDKLIININM</sequence>
<dbReference type="EMBL" id="MKIR01000012">
    <property type="protein sequence ID" value="OFI49660.1"/>
    <property type="molecule type" value="Genomic_DNA"/>
</dbReference>
<proteinExistence type="predicted"/>
<gene>
    <name evidence="2" type="ORF">BG261_03500</name>
</gene>
<comment type="caution">
    <text evidence="2">The sequence shown here is derived from an EMBL/GenBank/DDBJ whole genome shotgun (WGS) entry which is preliminary data.</text>
</comment>
<feature type="transmembrane region" description="Helical" evidence="1">
    <location>
        <begin position="162"/>
        <end position="181"/>
    </location>
</feature>
<evidence type="ECO:0000313" key="3">
    <source>
        <dbReference type="Proteomes" id="UP000178622"/>
    </source>
</evidence>
<organism evidence="2 3">
    <name type="scientific">Floricoccus tropicus</name>
    <dbReference type="NCBI Taxonomy" id="1859473"/>
    <lineage>
        <taxon>Bacteria</taxon>
        <taxon>Bacillati</taxon>
        <taxon>Bacillota</taxon>
        <taxon>Bacilli</taxon>
        <taxon>Lactobacillales</taxon>
        <taxon>Streptococcaceae</taxon>
        <taxon>Floricoccus</taxon>
    </lineage>
</organism>
<feature type="transmembrane region" description="Helical" evidence="1">
    <location>
        <begin position="37"/>
        <end position="58"/>
    </location>
</feature>
<feature type="transmembrane region" description="Helical" evidence="1">
    <location>
        <begin position="123"/>
        <end position="150"/>
    </location>
</feature>
<evidence type="ECO:0000256" key="1">
    <source>
        <dbReference type="SAM" id="Phobius"/>
    </source>
</evidence>
<keyword evidence="3" id="KW-1185">Reference proteome</keyword>
<keyword evidence="1" id="KW-1133">Transmembrane helix</keyword>
<feature type="transmembrane region" description="Helical" evidence="1">
    <location>
        <begin position="70"/>
        <end position="103"/>
    </location>
</feature>
<name>A0A1E8GN41_9LACT</name>
<dbReference type="AlphaFoldDB" id="A0A1E8GN41"/>
<dbReference type="STRING" id="1859473.BG261_03500"/>
<protein>
    <submittedName>
        <fullName evidence="2">Uncharacterized protein</fullName>
    </submittedName>
</protein>
<evidence type="ECO:0000313" key="2">
    <source>
        <dbReference type="EMBL" id="OFI49660.1"/>
    </source>
</evidence>
<accession>A0A1E8GN41</accession>
<reference evidence="3" key="1">
    <citation type="submission" date="2016-09" db="EMBL/GenBank/DDBJ databases">
        <title>Draft genome sequence of a novel species of the family Streptococcaceae isolated from flowers.</title>
        <authorList>
            <person name="Chuah L.-O."/>
            <person name="Yap K.-P."/>
            <person name="Thong K.L."/>
            <person name="Liong M.T."/>
            <person name="Ahmad R."/>
            <person name="Rusul G."/>
        </authorList>
    </citation>
    <scope>NUCLEOTIDE SEQUENCE [LARGE SCALE GENOMIC DNA]</scope>
    <source>
        <strain evidence="3">DF1</strain>
    </source>
</reference>
<keyword evidence="1" id="KW-0472">Membrane</keyword>
<dbReference type="Proteomes" id="UP000178622">
    <property type="component" value="Unassembled WGS sequence"/>
</dbReference>